<dbReference type="SUPFAM" id="SSF53223">
    <property type="entry name" value="Aminoacid dehydrogenase-like, N-terminal domain"/>
    <property type="match status" value="1"/>
</dbReference>
<keyword evidence="3 5" id="KW-0479">Metal-binding</keyword>
<protein>
    <recommendedName>
        <fullName evidence="5">Malic enzyme</fullName>
    </recommendedName>
</protein>
<dbReference type="InterPro" id="IPR046346">
    <property type="entry name" value="Aminoacid_DH-like_N_sf"/>
</dbReference>
<comment type="similarity">
    <text evidence="2 5">Belongs to the malic enzymes family.</text>
</comment>
<dbReference type="InterPro" id="IPR037062">
    <property type="entry name" value="Malic_N_dom_sf"/>
</dbReference>
<evidence type="ECO:0000256" key="1">
    <source>
        <dbReference type="ARBA" id="ARBA00001936"/>
    </source>
</evidence>
<name>A0ABR3ZLM6_9PEZI</name>
<dbReference type="PROSITE" id="PS00331">
    <property type="entry name" value="MALIC_ENZYMES"/>
    <property type="match status" value="1"/>
</dbReference>
<reference evidence="8 9" key="1">
    <citation type="journal article" date="2024" name="IMA Fungus">
        <title>IMA Genome - F19 : A genome assembly and annotation guide to empower mycologists, including annotated draft genome sequences of Ceratocystis pirilliformis, Diaporthe australafricana, Fusarium ophioides, Paecilomyces lecythidis, and Sporothrix stenoceras.</title>
        <authorList>
            <person name="Aylward J."/>
            <person name="Wilson A.M."/>
            <person name="Visagie C.M."/>
            <person name="Spraker J."/>
            <person name="Barnes I."/>
            <person name="Buitendag C."/>
            <person name="Ceriani C."/>
            <person name="Del Mar Angel L."/>
            <person name="du Plessis D."/>
            <person name="Fuchs T."/>
            <person name="Gasser K."/>
            <person name="Kramer D."/>
            <person name="Li W."/>
            <person name="Munsamy K."/>
            <person name="Piso A."/>
            <person name="Price J.L."/>
            <person name="Sonnekus B."/>
            <person name="Thomas C."/>
            <person name="van der Nest A."/>
            <person name="van Dijk A."/>
            <person name="van Heerden A."/>
            <person name="van Vuuren N."/>
            <person name="Yilmaz N."/>
            <person name="Duong T.A."/>
            <person name="van der Merwe N.A."/>
            <person name="Wingfield M.J."/>
            <person name="Wingfield B.D."/>
        </authorList>
    </citation>
    <scope>NUCLEOTIDE SEQUENCE [LARGE SCALE GENOMIC DNA]</scope>
    <source>
        <strain evidence="8 9">CMW 5346</strain>
    </source>
</reference>
<keyword evidence="9" id="KW-1185">Reference proteome</keyword>
<dbReference type="InterPro" id="IPR001891">
    <property type="entry name" value="Malic_OxRdtase"/>
</dbReference>
<evidence type="ECO:0000256" key="2">
    <source>
        <dbReference type="ARBA" id="ARBA00008785"/>
    </source>
</evidence>
<dbReference type="NCBIfam" id="NF010052">
    <property type="entry name" value="PRK13529.1"/>
    <property type="match status" value="1"/>
</dbReference>
<dbReference type="InterPro" id="IPR036291">
    <property type="entry name" value="NAD(P)-bd_dom_sf"/>
</dbReference>
<dbReference type="InterPro" id="IPR012302">
    <property type="entry name" value="Malic_NAD-bd"/>
</dbReference>
<dbReference type="PIRSF" id="PIRSF000106">
    <property type="entry name" value="ME"/>
    <property type="match status" value="1"/>
</dbReference>
<dbReference type="SUPFAM" id="SSF51735">
    <property type="entry name" value="NAD(P)-binding Rossmann-fold domains"/>
    <property type="match status" value="1"/>
</dbReference>
<evidence type="ECO:0000256" key="5">
    <source>
        <dbReference type="RuleBase" id="RU003426"/>
    </source>
</evidence>
<dbReference type="PANTHER" id="PTHR23406">
    <property type="entry name" value="MALIC ENZYME-RELATED"/>
    <property type="match status" value="1"/>
</dbReference>
<dbReference type="InterPro" id="IPR015884">
    <property type="entry name" value="Malic_enzyme_CS"/>
</dbReference>
<dbReference type="SMART" id="SM00919">
    <property type="entry name" value="Malic_M"/>
    <property type="match status" value="1"/>
</dbReference>
<comment type="cofactor">
    <cofactor evidence="1">
        <name>Mn(2+)</name>
        <dbReference type="ChEBI" id="CHEBI:29035"/>
    </cofactor>
</comment>
<evidence type="ECO:0000259" key="7">
    <source>
        <dbReference type="SMART" id="SM01274"/>
    </source>
</evidence>
<organism evidence="8 9">
    <name type="scientific">Sporothrix stenoceras</name>
    <dbReference type="NCBI Taxonomy" id="5173"/>
    <lineage>
        <taxon>Eukaryota</taxon>
        <taxon>Fungi</taxon>
        <taxon>Dikarya</taxon>
        <taxon>Ascomycota</taxon>
        <taxon>Pezizomycotina</taxon>
        <taxon>Sordariomycetes</taxon>
        <taxon>Sordariomycetidae</taxon>
        <taxon>Ophiostomatales</taxon>
        <taxon>Ophiostomataceae</taxon>
        <taxon>Sporothrix</taxon>
    </lineage>
</organism>
<feature type="domain" description="Malic enzyme N-terminal" evidence="7">
    <location>
        <begin position="91"/>
        <end position="272"/>
    </location>
</feature>
<dbReference type="Pfam" id="PF00390">
    <property type="entry name" value="malic"/>
    <property type="match status" value="1"/>
</dbReference>
<dbReference type="Pfam" id="PF03949">
    <property type="entry name" value="Malic_M"/>
    <property type="match status" value="1"/>
</dbReference>
<sequence length="616" mass="67488">MSDNDNDSRFGDLPLSVRGPMDCALRGTVLLNHPIFNKGSAFPPSERRTFALNGLLPASEQTLEQQVHRAYEQYSTRADDLAKNTFLTSLHDQNHVLFFRLVQDHLEEMFSVIYTPTEGDAIQNYSRLFRRPEGCFLRVDDIDGVFNALAQWGTAEDIDYIVVTDGEEILGIGDQGVGGVLISRAKLILTTLCAGIHPNRTLGVVLDCGTDNQELLGDPLYLGLRQKRVRGKQYDQFVEAFVHSARRLYPQAYIHFEDFGLDNARRILDTYRPQMACFNDDVQGTGCVTLAAIVSGLHVSGEHLDDLRMVIFGAGSAGVGIADQVCDAIAAKKGIDRKEAAKQIWLIDKPGLLTTEMADNDKLSKAQKFYAKDGGDFKSSSSSGDGIGLLDVINTIKPNVLVGTSTKPKAFTKEIVQAMASHVDRPIILPLSNPTRLHEAVPSDLLEWTDGRALIATGSPFKPVKGPWGKDGKEVEIEVAECNNSVVFPGIGLGSVLSRASRVSDSMLVAAVTAVADLSPALQDQTAPLLPGVADVRDVSVHIARKVIRAAQKEGLATERGIPTEKDGDDLLDEWIKEQMWFPEYRPLRYVNMEDASRQAAGVRAPGEIYVRRDSV</sequence>
<dbReference type="Gene3D" id="3.40.50.720">
    <property type="entry name" value="NAD(P)-binding Rossmann-like Domain"/>
    <property type="match status" value="1"/>
</dbReference>
<gene>
    <name evidence="8" type="primary">MAE1</name>
    <name evidence="8" type="ORF">Sste5346_002116</name>
</gene>
<keyword evidence="4" id="KW-0520">NAD</keyword>
<proteinExistence type="inferred from homology"/>
<dbReference type="PRINTS" id="PR00072">
    <property type="entry name" value="MALOXRDTASE"/>
</dbReference>
<dbReference type="Gene3D" id="3.40.50.10380">
    <property type="entry name" value="Malic enzyme, N-terminal domain"/>
    <property type="match status" value="1"/>
</dbReference>
<dbReference type="GO" id="GO:0016491">
    <property type="term" value="F:oxidoreductase activity"/>
    <property type="evidence" value="ECO:0007669"/>
    <property type="project" value="UniProtKB-KW"/>
</dbReference>
<evidence type="ECO:0000259" key="6">
    <source>
        <dbReference type="SMART" id="SM00919"/>
    </source>
</evidence>
<dbReference type="InterPro" id="IPR012301">
    <property type="entry name" value="Malic_N_dom"/>
</dbReference>
<evidence type="ECO:0000313" key="8">
    <source>
        <dbReference type="EMBL" id="KAL1901049.1"/>
    </source>
</evidence>
<dbReference type="PANTHER" id="PTHR23406:SF34">
    <property type="entry name" value="NAD-DEPENDENT MALIC ENZYME, MITOCHONDRIAL"/>
    <property type="match status" value="1"/>
</dbReference>
<keyword evidence="5 8" id="KW-0560">Oxidoreductase</keyword>
<dbReference type="EMBL" id="JAWCUI010000008">
    <property type="protein sequence ID" value="KAL1901049.1"/>
    <property type="molecule type" value="Genomic_DNA"/>
</dbReference>
<evidence type="ECO:0000256" key="4">
    <source>
        <dbReference type="ARBA" id="ARBA00023027"/>
    </source>
</evidence>
<dbReference type="SMART" id="SM01274">
    <property type="entry name" value="malic"/>
    <property type="match status" value="1"/>
</dbReference>
<evidence type="ECO:0000256" key="3">
    <source>
        <dbReference type="ARBA" id="ARBA00022723"/>
    </source>
</evidence>
<comment type="caution">
    <text evidence="8">The sequence shown here is derived from an EMBL/GenBank/DDBJ whole genome shotgun (WGS) entry which is preliminary data.</text>
</comment>
<feature type="domain" description="Malic enzyme NAD-binding" evidence="6">
    <location>
        <begin position="282"/>
        <end position="552"/>
    </location>
</feature>
<accession>A0ABR3ZLM6</accession>
<evidence type="ECO:0000313" key="9">
    <source>
        <dbReference type="Proteomes" id="UP001583186"/>
    </source>
</evidence>
<dbReference type="Proteomes" id="UP001583186">
    <property type="component" value="Unassembled WGS sequence"/>
</dbReference>